<organism evidence="1 2">
    <name type="scientific">Colletotrichum asianum</name>
    <dbReference type="NCBI Taxonomy" id="702518"/>
    <lineage>
        <taxon>Eukaryota</taxon>
        <taxon>Fungi</taxon>
        <taxon>Dikarya</taxon>
        <taxon>Ascomycota</taxon>
        <taxon>Pezizomycotina</taxon>
        <taxon>Sordariomycetes</taxon>
        <taxon>Hypocreomycetidae</taxon>
        <taxon>Glomerellales</taxon>
        <taxon>Glomerellaceae</taxon>
        <taxon>Colletotrichum</taxon>
        <taxon>Colletotrichum gloeosporioides species complex</taxon>
    </lineage>
</organism>
<keyword evidence="2" id="KW-1185">Reference proteome</keyword>
<name>A0A8H3WSL5_9PEZI</name>
<dbReference type="AlphaFoldDB" id="A0A8H3WSL5"/>
<comment type="caution">
    <text evidence="1">The sequence shown here is derived from an EMBL/GenBank/DDBJ whole genome shotgun (WGS) entry which is preliminary data.</text>
</comment>
<protein>
    <submittedName>
        <fullName evidence="1">Uncharacterized protein</fullName>
    </submittedName>
</protein>
<proteinExistence type="predicted"/>
<dbReference type="Proteomes" id="UP000434172">
    <property type="component" value="Unassembled WGS sequence"/>
</dbReference>
<accession>A0A8H3WSL5</accession>
<gene>
    <name evidence="1" type="ORF">GQ607_001619</name>
</gene>
<sequence>DPIRHHRRPLQLSFIVLSSTESFQTNSKSPFEAVDPSGGGPWSQAVRRCTRRQALSRARPPCHGLLV</sequence>
<dbReference type="EMBL" id="WOWK01000004">
    <property type="protein sequence ID" value="KAF0331311.1"/>
    <property type="molecule type" value="Genomic_DNA"/>
</dbReference>
<reference evidence="1 2" key="1">
    <citation type="submission" date="2019-12" db="EMBL/GenBank/DDBJ databases">
        <title>A genome sequence resource for the geographically widespread anthracnose pathogen Colletotrichum asianum.</title>
        <authorList>
            <person name="Meng Y."/>
        </authorList>
    </citation>
    <scope>NUCLEOTIDE SEQUENCE [LARGE SCALE GENOMIC DNA]</scope>
    <source>
        <strain evidence="1 2">ICMP 18580</strain>
    </source>
</reference>
<evidence type="ECO:0000313" key="2">
    <source>
        <dbReference type="Proteomes" id="UP000434172"/>
    </source>
</evidence>
<evidence type="ECO:0000313" key="1">
    <source>
        <dbReference type="EMBL" id="KAF0331311.1"/>
    </source>
</evidence>
<feature type="non-terminal residue" evidence="1">
    <location>
        <position position="1"/>
    </location>
</feature>